<evidence type="ECO:0000256" key="1">
    <source>
        <dbReference type="SAM" id="Phobius"/>
    </source>
</evidence>
<dbReference type="EMBL" id="RSMR01000082">
    <property type="protein sequence ID" value="MIK95228.1"/>
    <property type="molecule type" value="Genomic_DNA"/>
</dbReference>
<sequence>MPGQTTDRNNDFVGLPLLIFTFVFIPPVFIGVHNLILVLMKVVLLTERSDRDVCRHRSENVLSVFGMVRIAVFEADHNDDAGARLVTLLSDIWGVPESTVIYYNLLSEYEYHRQLDELTGTPGAQPPEPDGLRDDMRLFEVMWTYNHACCEGVTYLPLFDMPLFLVSPRTFRRLSDAFSACPRGAKAEVVNG</sequence>
<feature type="transmembrane region" description="Helical" evidence="1">
    <location>
        <begin position="12"/>
        <end position="39"/>
    </location>
</feature>
<keyword evidence="1" id="KW-1133">Transmembrane helix</keyword>
<accession>A0A3R0CJ19</accession>
<dbReference type="Proteomes" id="UP000839834">
    <property type="component" value="Unassembled WGS sequence"/>
</dbReference>
<dbReference type="Proteomes" id="UP000885283">
    <property type="component" value="Unassembled WGS sequence"/>
</dbReference>
<keyword evidence="1" id="KW-0472">Membrane</keyword>
<organism evidence="3">
    <name type="scientific">Salmonella enterica</name>
    <name type="common">Salmonella choleraesuis</name>
    <dbReference type="NCBI Taxonomy" id="28901"/>
    <lineage>
        <taxon>Bacteria</taxon>
        <taxon>Pseudomonadati</taxon>
        <taxon>Pseudomonadota</taxon>
        <taxon>Gammaproteobacteria</taxon>
        <taxon>Enterobacterales</taxon>
        <taxon>Enterobacteriaceae</taxon>
        <taxon>Salmonella</taxon>
    </lineage>
</organism>
<keyword evidence="1" id="KW-0812">Transmembrane</keyword>
<dbReference type="EMBL" id="AAACVH010000118">
    <property type="protein sequence ID" value="EAA8668744.1"/>
    <property type="molecule type" value="Genomic_DNA"/>
</dbReference>
<evidence type="ECO:0000313" key="3">
    <source>
        <dbReference type="EMBL" id="MIK95228.1"/>
    </source>
</evidence>
<proteinExistence type="predicted"/>
<protein>
    <submittedName>
        <fullName evidence="3">Uncharacterized protein</fullName>
    </submittedName>
</protein>
<comment type="caution">
    <text evidence="3">The sequence shown here is derived from an EMBL/GenBank/DDBJ whole genome shotgun (WGS) entry which is preliminary data.</text>
</comment>
<evidence type="ECO:0000313" key="2">
    <source>
        <dbReference type="EMBL" id="EAA8668744.1"/>
    </source>
</evidence>
<dbReference type="AlphaFoldDB" id="A0A3R0CJ19"/>
<reference evidence="3" key="1">
    <citation type="submission" date="2018-08" db="EMBL/GenBank/DDBJ databases">
        <authorList>
            <consortium name="GenomeTrakr network: Whole genome sequencing for foodborne pathogen traceback"/>
        </authorList>
    </citation>
    <scope>NUCLEOTIDE SEQUENCE [LARGE SCALE GENOMIC DNA]</scope>
    <source>
        <strain evidence="3">FLUFL-1338</strain>
        <strain evidence="2">FLUFL-367</strain>
    </source>
</reference>
<name>A0A3R0CJ19_SALER</name>
<gene>
    <name evidence="3" type="ORF">KO51_28195</name>
    <name evidence="2" type="ORF">NL99_28485</name>
</gene>